<evidence type="ECO:0000313" key="1">
    <source>
        <dbReference type="EMBL" id="KAK1634869.1"/>
    </source>
</evidence>
<sequence>MLASSNSLQRPSNLLFFILFGMPVSSSLFPFETLRDSWPLIRSHLCKVGDVVRHLFSDLILETAKFEIFSIHEADMDLFFSFYYLQTSQSLKLFF</sequence>
<dbReference type="GeneID" id="85475606"/>
<name>A0AAJ0EDB6_9PEZI</name>
<dbReference type="Proteomes" id="UP001243989">
    <property type="component" value="Unassembled WGS sequence"/>
</dbReference>
<protein>
    <submittedName>
        <fullName evidence="1">Uncharacterized protein</fullName>
    </submittedName>
</protein>
<dbReference type="RefSeq" id="XP_060443476.1">
    <property type="nucleotide sequence ID" value="XM_060590744.1"/>
</dbReference>
<reference evidence="1" key="1">
    <citation type="submission" date="2021-06" db="EMBL/GenBank/DDBJ databases">
        <title>Comparative genomics, transcriptomics and evolutionary studies reveal genomic signatures of adaptation to plant cell wall in hemibiotrophic fungi.</title>
        <authorList>
            <consortium name="DOE Joint Genome Institute"/>
            <person name="Baroncelli R."/>
            <person name="Diaz J.F."/>
            <person name="Benocci T."/>
            <person name="Peng M."/>
            <person name="Battaglia E."/>
            <person name="Haridas S."/>
            <person name="Andreopoulos W."/>
            <person name="Labutti K."/>
            <person name="Pangilinan J."/>
            <person name="Floch G.L."/>
            <person name="Makela M.R."/>
            <person name="Henrissat B."/>
            <person name="Grigoriev I.V."/>
            <person name="Crouch J.A."/>
            <person name="De Vries R.P."/>
            <person name="Sukno S.A."/>
            <person name="Thon M.R."/>
        </authorList>
    </citation>
    <scope>NUCLEOTIDE SEQUENCE</scope>
    <source>
        <strain evidence="1">CBS 102054</strain>
    </source>
</reference>
<keyword evidence="2" id="KW-1185">Reference proteome</keyword>
<gene>
    <name evidence="1" type="ORF">BDP81DRAFT_432141</name>
</gene>
<organism evidence="1 2">
    <name type="scientific">Colletotrichum phormii</name>
    <dbReference type="NCBI Taxonomy" id="359342"/>
    <lineage>
        <taxon>Eukaryota</taxon>
        <taxon>Fungi</taxon>
        <taxon>Dikarya</taxon>
        <taxon>Ascomycota</taxon>
        <taxon>Pezizomycotina</taxon>
        <taxon>Sordariomycetes</taxon>
        <taxon>Hypocreomycetidae</taxon>
        <taxon>Glomerellales</taxon>
        <taxon>Glomerellaceae</taxon>
        <taxon>Colletotrichum</taxon>
        <taxon>Colletotrichum acutatum species complex</taxon>
    </lineage>
</organism>
<accession>A0AAJ0EDB6</accession>
<feature type="non-terminal residue" evidence="1">
    <location>
        <position position="95"/>
    </location>
</feature>
<comment type="caution">
    <text evidence="1">The sequence shown here is derived from an EMBL/GenBank/DDBJ whole genome shotgun (WGS) entry which is preliminary data.</text>
</comment>
<dbReference type="EMBL" id="JAHMHQ010000014">
    <property type="protein sequence ID" value="KAK1634869.1"/>
    <property type="molecule type" value="Genomic_DNA"/>
</dbReference>
<dbReference type="AlphaFoldDB" id="A0AAJ0EDB6"/>
<proteinExistence type="predicted"/>
<evidence type="ECO:0000313" key="2">
    <source>
        <dbReference type="Proteomes" id="UP001243989"/>
    </source>
</evidence>